<dbReference type="InterPro" id="IPR037401">
    <property type="entry name" value="SnoaL-like"/>
</dbReference>
<organism evidence="2 3">
    <name type="scientific">Natronocalculus amylovorans</name>
    <dbReference type="NCBI Taxonomy" id="2917812"/>
    <lineage>
        <taxon>Archaea</taxon>
        <taxon>Methanobacteriati</taxon>
        <taxon>Methanobacteriota</taxon>
        <taxon>Stenosarchaea group</taxon>
        <taxon>Halobacteria</taxon>
        <taxon>Halobacteriales</taxon>
        <taxon>Haloferacaceae</taxon>
        <taxon>Natronocalculus</taxon>
    </lineage>
</organism>
<dbReference type="AlphaFoldDB" id="A0AAE3FZK7"/>
<gene>
    <name evidence="2" type="ORF">AArcSt2_14940</name>
</gene>
<accession>A0AAE3FZK7</accession>
<name>A0AAE3FZK7_9EURY</name>
<protein>
    <submittedName>
        <fullName evidence="2">Nuclear transport factor 2 family protein</fullName>
    </submittedName>
</protein>
<dbReference type="Gene3D" id="3.10.450.50">
    <property type="match status" value="1"/>
</dbReference>
<dbReference type="InterPro" id="IPR032710">
    <property type="entry name" value="NTF2-like_dom_sf"/>
</dbReference>
<dbReference type="Proteomes" id="UP001203207">
    <property type="component" value="Unassembled WGS sequence"/>
</dbReference>
<dbReference type="Pfam" id="PF12680">
    <property type="entry name" value="SnoaL_2"/>
    <property type="match status" value="1"/>
</dbReference>
<reference evidence="2" key="2">
    <citation type="submission" date="2022-02" db="EMBL/GenBank/DDBJ databases">
        <authorList>
            <person name="Elcheninov A.G."/>
            <person name="Sorokin D.Y."/>
            <person name="Kublanov I.V."/>
        </authorList>
    </citation>
    <scope>NUCLEOTIDE SEQUENCE</scope>
    <source>
        <strain evidence="2">AArc-St2</strain>
    </source>
</reference>
<dbReference type="EMBL" id="JAKRVX010000009">
    <property type="protein sequence ID" value="MCL9818236.1"/>
    <property type="molecule type" value="Genomic_DNA"/>
</dbReference>
<dbReference type="SUPFAM" id="SSF54427">
    <property type="entry name" value="NTF2-like"/>
    <property type="match status" value="1"/>
</dbReference>
<evidence type="ECO:0000313" key="2">
    <source>
        <dbReference type="EMBL" id="MCL9818236.1"/>
    </source>
</evidence>
<feature type="domain" description="SnoaL-like" evidence="1">
    <location>
        <begin position="9"/>
        <end position="113"/>
    </location>
</feature>
<keyword evidence="3" id="KW-1185">Reference proteome</keyword>
<evidence type="ECO:0000259" key="1">
    <source>
        <dbReference type="Pfam" id="PF12680"/>
    </source>
</evidence>
<reference evidence="2" key="1">
    <citation type="journal article" date="2022" name="Syst. Appl. Microbiol.">
        <title>Natronocalculus amylovorans gen. nov., sp. nov., and Natranaeroarchaeum aerophilus sp. nov., dominant culturable amylolytic natronoarchaea from hypersaline soda lakes in southwestern Siberia.</title>
        <authorList>
            <person name="Sorokin D.Y."/>
            <person name="Elcheninov A.G."/>
            <person name="Khizhniak T.V."/>
            <person name="Koenen M."/>
            <person name="Bale N.J."/>
            <person name="Damste J.S.S."/>
            <person name="Kublanov I.V."/>
        </authorList>
    </citation>
    <scope>NUCLEOTIDE SEQUENCE</scope>
    <source>
        <strain evidence="2">AArc-St2</strain>
    </source>
</reference>
<comment type="caution">
    <text evidence="2">The sequence shown here is derived from an EMBL/GenBank/DDBJ whole genome shotgun (WGS) entry which is preliminary data.</text>
</comment>
<evidence type="ECO:0000313" key="3">
    <source>
        <dbReference type="Proteomes" id="UP001203207"/>
    </source>
</evidence>
<dbReference type="RefSeq" id="WP_250585758.1">
    <property type="nucleotide sequence ID" value="NZ_JAKRVX010000009.1"/>
</dbReference>
<proteinExistence type="predicted"/>
<sequence length="133" mass="14443">MGDTPRDVVESFFAKMSEGGTARESVGELFRDDATISLPGATFSGSSAANDFLQFLAPRYEWADKSFDRWIETGNEVISIGTLYGETNAGTEFADVRYIDVYTIDPDTGLIARLDIWNDLAVDGVVSVAEAGQ</sequence>